<accession>A0A1B0B614</accession>
<dbReference type="PROSITE" id="PS50088">
    <property type="entry name" value="ANK_REPEAT"/>
    <property type="match status" value="4"/>
</dbReference>
<dbReference type="PANTHER" id="PTHR46307:SF4">
    <property type="entry name" value="G9A, ISOFORM B"/>
    <property type="match status" value="1"/>
</dbReference>
<dbReference type="SUPFAM" id="SSF48403">
    <property type="entry name" value="Ankyrin repeat"/>
    <property type="match status" value="1"/>
</dbReference>
<dbReference type="Proteomes" id="UP000092460">
    <property type="component" value="Unassembled WGS sequence"/>
</dbReference>
<evidence type="ECO:0000256" key="3">
    <source>
        <dbReference type="ARBA" id="ARBA00022603"/>
    </source>
</evidence>
<feature type="domain" description="Pre-SET" evidence="8">
    <location>
        <begin position="1588"/>
        <end position="1652"/>
    </location>
</feature>
<dbReference type="GO" id="GO:0046974">
    <property type="term" value="F:histone H3K9 methyltransferase activity"/>
    <property type="evidence" value="ECO:0007669"/>
    <property type="project" value="TreeGrafter"/>
</dbReference>
<evidence type="ECO:0000256" key="1">
    <source>
        <dbReference type="ARBA" id="ARBA00004286"/>
    </source>
</evidence>
<dbReference type="Pfam" id="PF00856">
    <property type="entry name" value="SET"/>
    <property type="match status" value="1"/>
</dbReference>
<dbReference type="Pfam" id="PF13857">
    <property type="entry name" value="Ank_5"/>
    <property type="match status" value="1"/>
</dbReference>
<feature type="repeat" description="ANK" evidence="5">
    <location>
        <begin position="1342"/>
        <end position="1363"/>
    </location>
</feature>
<feature type="repeat" description="ANK" evidence="5">
    <location>
        <begin position="1385"/>
        <end position="1417"/>
    </location>
</feature>
<feature type="region of interest" description="Disordered" evidence="6">
    <location>
        <begin position="647"/>
        <end position="695"/>
    </location>
</feature>
<feature type="compositionally biased region" description="Polar residues" evidence="6">
    <location>
        <begin position="667"/>
        <end position="679"/>
    </location>
</feature>
<dbReference type="PROSITE" id="PS50297">
    <property type="entry name" value="ANK_REP_REGION"/>
    <property type="match status" value="3"/>
</dbReference>
<feature type="region of interest" description="Disordered" evidence="6">
    <location>
        <begin position="514"/>
        <end position="559"/>
    </location>
</feature>
<feature type="compositionally biased region" description="Basic residues" evidence="6">
    <location>
        <begin position="828"/>
        <end position="837"/>
    </location>
</feature>
<dbReference type="CDD" id="cd10543">
    <property type="entry name" value="SET_EHMT"/>
    <property type="match status" value="1"/>
</dbReference>
<keyword evidence="3" id="KW-0489">Methyltransferase</keyword>
<feature type="compositionally biased region" description="Acidic residues" evidence="6">
    <location>
        <begin position="856"/>
        <end position="868"/>
    </location>
</feature>
<feature type="region of interest" description="Disordered" evidence="6">
    <location>
        <begin position="96"/>
        <end position="156"/>
    </location>
</feature>
<dbReference type="GO" id="GO:0008270">
    <property type="term" value="F:zinc ion binding"/>
    <property type="evidence" value="ECO:0007669"/>
    <property type="project" value="InterPro"/>
</dbReference>
<organism evidence="9 10">
    <name type="scientific">Glossina palpalis gambiensis</name>
    <dbReference type="NCBI Taxonomy" id="67801"/>
    <lineage>
        <taxon>Eukaryota</taxon>
        <taxon>Metazoa</taxon>
        <taxon>Ecdysozoa</taxon>
        <taxon>Arthropoda</taxon>
        <taxon>Hexapoda</taxon>
        <taxon>Insecta</taxon>
        <taxon>Pterygota</taxon>
        <taxon>Neoptera</taxon>
        <taxon>Endopterygota</taxon>
        <taxon>Diptera</taxon>
        <taxon>Brachycera</taxon>
        <taxon>Muscomorpha</taxon>
        <taxon>Hippoboscoidea</taxon>
        <taxon>Glossinidae</taxon>
        <taxon>Glossina</taxon>
    </lineage>
</organism>
<dbReference type="CDD" id="cd20905">
    <property type="entry name" value="EHMT_ZBD"/>
    <property type="match status" value="1"/>
</dbReference>
<comment type="subcellular location">
    <subcellularLocation>
        <location evidence="1">Chromosome</location>
    </subcellularLocation>
</comment>
<name>A0A1B0B614_9MUSC</name>
<evidence type="ECO:0000259" key="7">
    <source>
        <dbReference type="PROSITE" id="PS50280"/>
    </source>
</evidence>
<dbReference type="SMART" id="SM00248">
    <property type="entry name" value="ANK"/>
    <property type="match status" value="6"/>
</dbReference>
<evidence type="ECO:0000313" key="10">
    <source>
        <dbReference type="Proteomes" id="UP000092460"/>
    </source>
</evidence>
<dbReference type="InterPro" id="IPR001214">
    <property type="entry name" value="SET_dom"/>
</dbReference>
<dbReference type="InterPro" id="IPR036770">
    <property type="entry name" value="Ankyrin_rpt-contain_sf"/>
</dbReference>
<feature type="region of interest" description="Disordered" evidence="6">
    <location>
        <begin position="728"/>
        <end position="771"/>
    </location>
</feature>
<protein>
    <recommendedName>
        <fullName evidence="11">Histone-lysine N-methyltransferase</fullName>
    </recommendedName>
</protein>
<dbReference type="Gene3D" id="1.25.40.20">
    <property type="entry name" value="Ankyrin repeat-containing domain"/>
    <property type="match status" value="2"/>
</dbReference>
<dbReference type="PROSITE" id="PS50280">
    <property type="entry name" value="SET"/>
    <property type="match status" value="1"/>
</dbReference>
<dbReference type="Gene3D" id="2.170.270.10">
    <property type="entry name" value="SET domain"/>
    <property type="match status" value="1"/>
</dbReference>
<dbReference type="STRING" id="67801.A0A1B0B614"/>
<dbReference type="SUPFAM" id="SSF82199">
    <property type="entry name" value="SET domain"/>
    <property type="match status" value="1"/>
</dbReference>
<dbReference type="Pfam" id="PF21533">
    <property type="entry name" value="EHMT1-2_CRR"/>
    <property type="match status" value="1"/>
</dbReference>
<evidence type="ECO:0000313" key="9">
    <source>
        <dbReference type="EnsemblMetazoa" id="GPPI020075-PA"/>
    </source>
</evidence>
<dbReference type="InterPro" id="IPR047762">
    <property type="entry name" value="EHMT_CRR"/>
</dbReference>
<feature type="region of interest" description="Disordered" evidence="6">
    <location>
        <begin position="820"/>
        <end position="872"/>
    </location>
</feature>
<dbReference type="InterPro" id="IPR002110">
    <property type="entry name" value="Ankyrin_rpt"/>
</dbReference>
<proteinExistence type="predicted"/>
<evidence type="ECO:0008006" key="11">
    <source>
        <dbReference type="Google" id="ProtNLM"/>
    </source>
</evidence>
<keyword evidence="2" id="KW-0158">Chromosome</keyword>
<dbReference type="GO" id="GO:0000122">
    <property type="term" value="P:negative regulation of transcription by RNA polymerase II"/>
    <property type="evidence" value="ECO:0007669"/>
    <property type="project" value="TreeGrafter"/>
</dbReference>
<dbReference type="PRINTS" id="PR01415">
    <property type="entry name" value="ANKYRIN"/>
</dbReference>
<dbReference type="InterPro" id="IPR043550">
    <property type="entry name" value="EHMT1/EHMT2"/>
</dbReference>
<evidence type="ECO:0000259" key="8">
    <source>
        <dbReference type="PROSITE" id="PS50867"/>
    </source>
</evidence>
<feature type="compositionally biased region" description="Basic and acidic residues" evidence="6">
    <location>
        <begin position="96"/>
        <end position="145"/>
    </location>
</feature>
<feature type="repeat" description="ANK" evidence="5">
    <location>
        <begin position="1452"/>
        <end position="1484"/>
    </location>
</feature>
<keyword evidence="4" id="KW-0949">S-adenosyl-L-methionine</keyword>
<feature type="domain" description="SET" evidence="7">
    <location>
        <begin position="1655"/>
        <end position="1770"/>
    </location>
</feature>
<evidence type="ECO:0000256" key="5">
    <source>
        <dbReference type="PROSITE-ProRule" id="PRU00023"/>
    </source>
</evidence>
<dbReference type="GO" id="GO:0002039">
    <property type="term" value="F:p53 binding"/>
    <property type="evidence" value="ECO:0007669"/>
    <property type="project" value="InterPro"/>
</dbReference>
<evidence type="ECO:0000256" key="6">
    <source>
        <dbReference type="SAM" id="MobiDB-lite"/>
    </source>
</evidence>
<dbReference type="PROSITE" id="PS50867">
    <property type="entry name" value="PRE_SET"/>
    <property type="match status" value="1"/>
</dbReference>
<keyword evidence="3" id="KW-0808">Transferase</keyword>
<dbReference type="InterPro" id="IPR046341">
    <property type="entry name" value="SET_dom_sf"/>
</dbReference>
<dbReference type="GO" id="GO:0005634">
    <property type="term" value="C:nucleus"/>
    <property type="evidence" value="ECO:0007669"/>
    <property type="project" value="InterPro"/>
</dbReference>
<dbReference type="SMART" id="SM00468">
    <property type="entry name" value="PreSET"/>
    <property type="match status" value="1"/>
</dbReference>
<sequence>MTDCLETLLSSMSNTFNSECTTNAEVDLTDDKTVKWRNLSKNQFASKDKDKKIMKVKDNDNTISSSNNSINGALPNNSRVEIKALSVENRTKDIKEEEHLIKNDESNDKKEDEEQLQKDEDKLNANVEKTFKELLEDHEPEKSIENVDNESVDQSSNAEKTAVSKEILNIASTAIITNVNNLNQGQQQLAKCTTQTTTTTITTTSPIKSSACVPSTTSSTYAPANDKSEKFILNILENLSDNNFTQEETNATTTTTIITTTTTTMTTATTKTTAINNTTTTTTTLTSSLLPSTSPSCSFTTHNEYTTDVNTTSTVSACSSSSTSSLALTTKTLVVVATTITTPTTTAAAISTTTNTADNAQTCENINPVNSQTSEQCNTCTTVACLLDDAVGKFSENTSKHLAVDDVAAADSNATTTLKTKDGSEDNPVKSEPVVDNITDEKINKSSSRSASLSPQRRLRGSCRSVDFNIDEEEHVQKSHDEVSNEVEENVEKPVVVNNVATITLVTPIRRGRGRARKVDTNEGQETQPKELTANEISPSNERKVGGRKRKQNDEDNDQLGHIMKYEEEDGKCMRRSVRLGNRLDGFKILEEEQKVESVDTLKAVESSQSDLKSLRFAIDEKVPPRKRGRKAKVQIEAEKLLQRQISNNNNNNNNNTEQVSPHGHNIMSNKRGGTTLPVTDTVVPKRSQRRIKPTTKILENDELRYEFETKNIERITAQVWENSELNETTPTHQISGAGNNSASLDKYTNSSKQRSEKSDGSNDSHPSGTNAIKKKLFAKTKRDLENSGAALDAAQNSRKLCPDIDKFLHEIKTAKLNLNRSPEDRKLSKKQQRKLAKQKEKHLEKLGLRRNGSDDGTDLDSLSDSEEFVPTTRVQVPKPSVTLRIRTGKEATPQPQLINNNKSTNSVTMTATSIATSTTTTTTTTLSTTARRTQRQKLAEKSVGINCQQPKTLNNALESTGNVAINSSSATVPGASNKPARSLICLCQKSSNYYTRNTPETQYCCAIDNIDEQKVGCCNQLNGEILQLFRPSQRVGYLVLCDDHKKRLQSHNSCAGCGIFCTQGKFTLCKHRHFFHPECAQKFIINSKYDPQQPAGHKASPTLVLKCPHCGVDTPERTSMVTMKCQTLPVFSTTQRSTTLQMAGIHNSNGIQAASLTMKATTATLNTNVNSTNGCIDNQSGQTKIRTTTAVTSLLPPPLPRPMMINYEQLIPESVMNVAVRRQSTASMSRNKNAVEFTTRDMYYAIENDDLERVAEILASNYDVATPMREFFNGTCLHLVAHFGTLQMAYLLLCKAANPDVINVLDRELRTAVMCAVKEEKCDLVNLFAQSRADLAVKGPDGRTVLHIAAQTGNLEITQLLVFSYKASKNISNFLSFINAQDDGGWTAMVWAAELGHTGIVSLLLQQGADPNICDNDNNTVLHWAALHNNDLDTITILLQAGINCNIQNIEGETPLHIACHHSSTRLCIALIANGADLLLRNRSDELPYDCIPNEDSECARTVGFNMQMRAFHPRDFQRTRIVCGDISNGRELRPIQALRNDINFEGSEGVSADESDQIMWPDFRYITDTIILQNSVQIDKRVSQMRICTCMDGCSTDQCQCTGASVQCWYTAEGRLCSDFNYDDPALIFECNDVCGCNKLSCKNRVVQNGVRIPLQVIECEDSFKGWGVRSLIPVPKGSFVAGYVGEILTDLEADRRMDDSYFFDLGHNHCIDANYYGNVSRFFNHSCEPNIIPVRVFYEHQDYRFPKIAFFTCREIEAGEEICFDYGDKFWLVKNRYFSCKCLTPSCRYSHKPLENGELATDSVTTSNVGNINDVTTNNSTIPAVVVNPPLVNSAATTVTMTTSTPVIHLVDQTQP</sequence>
<keyword evidence="10" id="KW-1185">Reference proteome</keyword>
<feature type="repeat" description="ANK" evidence="5">
    <location>
        <begin position="1418"/>
        <end position="1451"/>
    </location>
</feature>
<dbReference type="GO" id="GO:0032259">
    <property type="term" value="P:methylation"/>
    <property type="evidence" value="ECO:0007669"/>
    <property type="project" value="UniProtKB-KW"/>
</dbReference>
<evidence type="ECO:0000256" key="4">
    <source>
        <dbReference type="ARBA" id="ARBA00022691"/>
    </source>
</evidence>
<dbReference type="VEuPathDB" id="VectorBase:GPPI020075"/>
<dbReference type="EMBL" id="JXJN01008942">
    <property type="status" value="NOT_ANNOTATED_CDS"/>
    <property type="molecule type" value="Genomic_DNA"/>
</dbReference>
<dbReference type="Pfam" id="PF12796">
    <property type="entry name" value="Ank_2"/>
    <property type="match status" value="1"/>
</dbReference>
<dbReference type="SMART" id="SM00317">
    <property type="entry name" value="SET"/>
    <property type="match status" value="1"/>
</dbReference>
<dbReference type="GO" id="GO:0000785">
    <property type="term" value="C:chromatin"/>
    <property type="evidence" value="ECO:0007669"/>
    <property type="project" value="TreeGrafter"/>
</dbReference>
<dbReference type="PANTHER" id="PTHR46307">
    <property type="entry name" value="G9A, ISOFORM B"/>
    <property type="match status" value="1"/>
</dbReference>
<reference evidence="9" key="2">
    <citation type="submission" date="2020-05" db="UniProtKB">
        <authorList>
            <consortium name="EnsemblMetazoa"/>
        </authorList>
    </citation>
    <scope>IDENTIFICATION</scope>
    <source>
        <strain evidence="9">IAEA</strain>
    </source>
</reference>
<dbReference type="InterPro" id="IPR007728">
    <property type="entry name" value="Pre-SET_dom"/>
</dbReference>
<feature type="compositionally biased region" description="Basic and acidic residues" evidence="6">
    <location>
        <begin position="754"/>
        <end position="763"/>
    </location>
</feature>
<feature type="compositionally biased region" description="Basic and acidic residues" evidence="6">
    <location>
        <begin position="838"/>
        <end position="854"/>
    </location>
</feature>
<feature type="compositionally biased region" description="Polar residues" evidence="6">
    <location>
        <begin position="728"/>
        <end position="753"/>
    </location>
</feature>
<dbReference type="EnsemblMetazoa" id="GPPI020075-RA">
    <property type="protein sequence ID" value="GPPI020075-PA"/>
    <property type="gene ID" value="GPPI020075"/>
</dbReference>
<keyword evidence="5" id="KW-0040">ANK repeat</keyword>
<reference evidence="10" key="1">
    <citation type="submission" date="2015-01" db="EMBL/GenBank/DDBJ databases">
        <authorList>
            <person name="Aksoy S."/>
            <person name="Warren W."/>
            <person name="Wilson R.K."/>
        </authorList>
    </citation>
    <scope>NUCLEOTIDE SEQUENCE [LARGE SCALE GENOMIC DNA]</scope>
    <source>
        <strain evidence="10">IAEA</strain>
    </source>
</reference>
<dbReference type="Pfam" id="PF05033">
    <property type="entry name" value="Pre-SET"/>
    <property type="match status" value="1"/>
</dbReference>
<evidence type="ECO:0000256" key="2">
    <source>
        <dbReference type="ARBA" id="ARBA00022454"/>
    </source>
</evidence>